<evidence type="ECO:0000256" key="7">
    <source>
        <dbReference type="ARBA" id="ARBA00023295"/>
    </source>
</evidence>
<dbReference type="SUPFAM" id="SSF48208">
    <property type="entry name" value="Six-hairpin glycosidases"/>
    <property type="match status" value="1"/>
</dbReference>
<dbReference type="Proteomes" id="UP001164746">
    <property type="component" value="Chromosome 9"/>
</dbReference>
<evidence type="ECO:0000256" key="3">
    <source>
        <dbReference type="ARBA" id="ARBA00012601"/>
    </source>
</evidence>
<proteinExistence type="inferred from homology"/>
<keyword evidence="6" id="KW-0119">Carbohydrate metabolism</keyword>
<evidence type="ECO:0000256" key="5">
    <source>
        <dbReference type="ARBA" id="ARBA00023001"/>
    </source>
</evidence>
<evidence type="ECO:0000313" key="11">
    <source>
        <dbReference type="Proteomes" id="UP001164746"/>
    </source>
</evidence>
<accession>A0ABY7EZ14</accession>
<dbReference type="Pfam" id="PF00759">
    <property type="entry name" value="Glyco_hydro_9"/>
    <property type="match status" value="1"/>
</dbReference>
<dbReference type="PANTHER" id="PTHR22298">
    <property type="entry name" value="ENDO-1,4-BETA-GLUCANASE"/>
    <property type="match status" value="1"/>
</dbReference>
<comment type="similarity">
    <text evidence="2">Belongs to the glycosyl hydrolase 9 (cellulase E) family.</text>
</comment>
<feature type="domain" description="Glycoside hydrolase family 9" evidence="9">
    <location>
        <begin position="139"/>
        <end position="251"/>
    </location>
</feature>
<dbReference type="InterPro" id="IPR008965">
    <property type="entry name" value="CBM2/CBM3_carb-bd_dom_sf"/>
</dbReference>
<evidence type="ECO:0000259" key="9">
    <source>
        <dbReference type="Pfam" id="PF00759"/>
    </source>
</evidence>
<dbReference type="Gene3D" id="2.60.40.290">
    <property type="match status" value="1"/>
</dbReference>
<protein>
    <recommendedName>
        <fullName evidence="3">cellulase</fullName>
        <ecNumber evidence="3">3.2.1.4</ecNumber>
    </recommendedName>
</protein>
<evidence type="ECO:0000313" key="10">
    <source>
        <dbReference type="EMBL" id="WAR15157.1"/>
    </source>
</evidence>
<keyword evidence="11" id="KW-1185">Reference proteome</keyword>
<evidence type="ECO:0000256" key="8">
    <source>
        <dbReference type="ARBA" id="ARBA00023326"/>
    </source>
</evidence>
<evidence type="ECO:0000256" key="4">
    <source>
        <dbReference type="ARBA" id="ARBA00022801"/>
    </source>
</evidence>
<dbReference type="SUPFAM" id="SSF49384">
    <property type="entry name" value="Carbohydrate-binding domain"/>
    <property type="match status" value="1"/>
</dbReference>
<evidence type="ECO:0000256" key="6">
    <source>
        <dbReference type="ARBA" id="ARBA00023277"/>
    </source>
</evidence>
<dbReference type="InterPro" id="IPR008928">
    <property type="entry name" value="6-hairpin_glycosidase_sf"/>
</dbReference>
<keyword evidence="5" id="KW-0136">Cellulose degradation</keyword>
<name>A0ABY7EZ14_MYAAR</name>
<dbReference type="InterPro" id="IPR012341">
    <property type="entry name" value="6hp_glycosidase-like_sf"/>
</dbReference>
<dbReference type="EC" id="3.2.1.4" evidence="3"/>
<comment type="catalytic activity">
    <reaction evidence="1">
        <text>Endohydrolysis of (1-&gt;4)-beta-D-glucosidic linkages in cellulose, lichenin and cereal beta-D-glucans.</text>
        <dbReference type="EC" id="3.2.1.4"/>
    </reaction>
</comment>
<gene>
    <name evidence="10" type="ORF">MAR_005262</name>
</gene>
<dbReference type="Gene3D" id="1.50.10.10">
    <property type="match status" value="1"/>
</dbReference>
<sequence length="282" mass="31363">MLCTLVAWQGSCYGGTQVTMNLLQHWDTNWEGQFSVPLTSNVLGWELKIHFSTPVSGIQEWDGTWVQQGGDSGLDYILLNKVDKGYHAAGSTLTIRMMGKFSGSTPPSATAEFIDLTSDTQTVPPIVIPNNQEQTKYNYEEVLVKSVLFYEAQRSGKLPSNNRIPWRGDSALNDTGSNGEDLTGGYYDAGDHVKFNFPMAYTTTMLAWGYLEWKDAYTLSGQHQQVLDAIKWPLDYFLKCHVAPHELYVQVVPIPSPLKALLFILRSETGAQITDSGAVLKI</sequence>
<evidence type="ECO:0000256" key="2">
    <source>
        <dbReference type="ARBA" id="ARBA00007072"/>
    </source>
</evidence>
<keyword evidence="4" id="KW-0378">Hydrolase</keyword>
<organism evidence="10 11">
    <name type="scientific">Mya arenaria</name>
    <name type="common">Soft-shell clam</name>
    <dbReference type="NCBI Taxonomy" id="6604"/>
    <lineage>
        <taxon>Eukaryota</taxon>
        <taxon>Metazoa</taxon>
        <taxon>Spiralia</taxon>
        <taxon>Lophotrochozoa</taxon>
        <taxon>Mollusca</taxon>
        <taxon>Bivalvia</taxon>
        <taxon>Autobranchia</taxon>
        <taxon>Heteroconchia</taxon>
        <taxon>Euheterodonta</taxon>
        <taxon>Imparidentia</taxon>
        <taxon>Neoheterodontei</taxon>
        <taxon>Myida</taxon>
        <taxon>Myoidea</taxon>
        <taxon>Myidae</taxon>
        <taxon>Mya</taxon>
    </lineage>
</organism>
<reference evidence="10" key="1">
    <citation type="submission" date="2022-11" db="EMBL/GenBank/DDBJ databases">
        <title>Centuries of genome instability and evolution in soft-shell clam transmissible cancer (bioRxiv).</title>
        <authorList>
            <person name="Hart S.F.M."/>
            <person name="Yonemitsu M.A."/>
            <person name="Giersch R.M."/>
            <person name="Beal B.F."/>
            <person name="Arriagada G."/>
            <person name="Davis B.W."/>
            <person name="Ostrander E.A."/>
            <person name="Goff S.P."/>
            <person name="Metzger M.J."/>
        </authorList>
    </citation>
    <scope>NUCLEOTIDE SEQUENCE</scope>
    <source>
        <strain evidence="10">MELC-2E11</strain>
        <tissue evidence="10">Siphon/mantle</tissue>
    </source>
</reference>
<keyword evidence="8" id="KW-0624">Polysaccharide degradation</keyword>
<evidence type="ECO:0000256" key="1">
    <source>
        <dbReference type="ARBA" id="ARBA00000966"/>
    </source>
</evidence>
<dbReference type="EMBL" id="CP111020">
    <property type="protein sequence ID" value="WAR15157.1"/>
    <property type="molecule type" value="Genomic_DNA"/>
</dbReference>
<dbReference type="InterPro" id="IPR012291">
    <property type="entry name" value="CBM2_carb-bd_dom_sf"/>
</dbReference>
<dbReference type="InterPro" id="IPR001701">
    <property type="entry name" value="Glyco_hydro_9"/>
</dbReference>
<keyword evidence="7" id="KW-0326">Glycosidase</keyword>